<evidence type="ECO:0000256" key="1">
    <source>
        <dbReference type="ARBA" id="ARBA00004370"/>
    </source>
</evidence>
<keyword evidence="8" id="KW-0793">Thylakoid</keyword>
<dbReference type="Gene3D" id="1.10.520.20">
    <property type="entry name" value="N-terminal domain of the delta subunit of the F1F0-ATP synthase"/>
    <property type="match status" value="1"/>
</dbReference>
<accession>A0A1Z1MNF2</accession>
<name>A0A1Z1MNF2_9FLOR</name>
<dbReference type="AlphaFoldDB" id="A0A1Z1MNF2"/>
<keyword evidence="4 8" id="KW-0375">Hydrogen ion transport</keyword>
<dbReference type="InterPro" id="IPR000711">
    <property type="entry name" value="ATPase_OSCP/dsu"/>
</dbReference>
<keyword evidence="3 8" id="KW-0813">Transport</keyword>
<reference evidence="9" key="1">
    <citation type="journal article" date="2017" name="J. Phycol.">
        <title>Analysis of chloroplast genomes and a supermatrix inform reclassification of the Rhodomelaceae (Rhodophyta).</title>
        <authorList>
            <person name="Diaz-Tapia P."/>
            <person name="Maggs C.A."/>
            <person name="West J.A."/>
            <person name="Verbruggen H."/>
        </authorList>
    </citation>
    <scope>NUCLEOTIDE SEQUENCE</scope>
    <source>
        <strain evidence="9">PD1509</strain>
    </source>
</reference>
<dbReference type="HAMAP" id="MF_01416">
    <property type="entry name" value="ATP_synth_delta_bact"/>
    <property type="match status" value="1"/>
</dbReference>
<dbReference type="GO" id="GO:0046933">
    <property type="term" value="F:proton-transporting ATP synthase activity, rotational mechanism"/>
    <property type="evidence" value="ECO:0007669"/>
    <property type="project" value="UniProtKB-UniRule"/>
</dbReference>
<organism evidence="9">
    <name type="scientific">Lophocladia kuetzingii</name>
    <dbReference type="NCBI Taxonomy" id="675577"/>
    <lineage>
        <taxon>Eukaryota</taxon>
        <taxon>Rhodophyta</taxon>
        <taxon>Florideophyceae</taxon>
        <taxon>Rhodymeniophycidae</taxon>
        <taxon>Ceramiales</taxon>
        <taxon>Rhodomelaceae</taxon>
        <taxon>Lophothalieae</taxon>
        <taxon>Lophocladia</taxon>
    </lineage>
</organism>
<protein>
    <recommendedName>
        <fullName evidence="8">ATP synthase subunit delta, chloroplastic</fullName>
    </recommendedName>
    <alternativeName>
        <fullName evidence="8">ATP synthase F(1) sector subunit delta</fullName>
    </alternativeName>
    <alternativeName>
        <fullName evidence="8">F-type ATPase subunit delta</fullName>
    </alternativeName>
</protein>
<keyword evidence="7 8" id="KW-0066">ATP synthesis</keyword>
<evidence type="ECO:0000256" key="6">
    <source>
        <dbReference type="ARBA" id="ARBA00023136"/>
    </source>
</evidence>
<proteinExistence type="inferred from homology"/>
<dbReference type="GO" id="GO:0009535">
    <property type="term" value="C:chloroplast thylakoid membrane"/>
    <property type="evidence" value="ECO:0007669"/>
    <property type="project" value="UniProtKB-SubCell"/>
</dbReference>
<geneLocation type="chloroplast" evidence="9"/>
<keyword evidence="6 8" id="KW-0472">Membrane</keyword>
<gene>
    <name evidence="8 9" type="primary">atpD</name>
</gene>
<comment type="subcellular location">
    <subcellularLocation>
        <location evidence="1">Membrane</location>
    </subcellularLocation>
    <subcellularLocation>
        <location evidence="8">Plastid</location>
        <location evidence="8">Chloroplast thylakoid membrane</location>
        <topology evidence="8">Peripheral membrane protein</topology>
    </subcellularLocation>
</comment>
<dbReference type="Pfam" id="PF00213">
    <property type="entry name" value="OSCP"/>
    <property type="match status" value="1"/>
</dbReference>
<evidence type="ECO:0000256" key="4">
    <source>
        <dbReference type="ARBA" id="ARBA00022781"/>
    </source>
</evidence>
<dbReference type="NCBIfam" id="TIGR01145">
    <property type="entry name" value="ATP_synt_delta"/>
    <property type="match status" value="1"/>
</dbReference>
<dbReference type="InterPro" id="IPR026015">
    <property type="entry name" value="ATP_synth_OSCP/delta_N_sf"/>
</dbReference>
<dbReference type="PANTHER" id="PTHR11910">
    <property type="entry name" value="ATP SYNTHASE DELTA CHAIN"/>
    <property type="match status" value="1"/>
</dbReference>
<dbReference type="PROSITE" id="PS00389">
    <property type="entry name" value="ATPASE_DELTA"/>
    <property type="match status" value="1"/>
</dbReference>
<dbReference type="InterPro" id="IPR020781">
    <property type="entry name" value="ATPase_OSCP/d_CS"/>
</dbReference>
<keyword evidence="8" id="KW-0139">CF(1)</keyword>
<evidence type="ECO:0000256" key="8">
    <source>
        <dbReference type="HAMAP-Rule" id="MF_01416"/>
    </source>
</evidence>
<evidence type="ECO:0000313" key="9">
    <source>
        <dbReference type="EMBL" id="ARW67630.1"/>
    </source>
</evidence>
<comment type="subunit">
    <text evidence="8">F-type ATPases have 2 components, F(1) - the catalytic core - and F(0) - the membrane proton channel. F(1) has five subunits: alpha(3), beta(3), gamma(1), delta(1), epsilon(1). CF(0) has four main subunits: a(1), b(1), b'(1) and c(10-14). The alpha and beta chains form an alternating ring which encloses part of the gamma chain. F(1) is attached to F(0) by a central stalk formed by the gamma and epsilon chains, while a peripheral stalk is formed by the delta, b and b' chains.</text>
</comment>
<comment type="function">
    <text evidence="8">This protein is part of the stalk that links CF(0) to CF(1). It either transmits conformational changes from CF(0) to CF(1) or is implicated in proton conduction.</text>
</comment>
<dbReference type="GO" id="GO:0045259">
    <property type="term" value="C:proton-transporting ATP synthase complex"/>
    <property type="evidence" value="ECO:0007669"/>
    <property type="project" value="UniProtKB-KW"/>
</dbReference>
<dbReference type="GeneID" id="33360981"/>
<sequence>MSNQNIRDKIAVPYAEALLEIAQNVNILSETRNNLSSISTILSKSKDLQLFLSNPLINATTKKELLRTLFDDQINSFIMNFLLVLVDRRRISFLTLIIEKYLELTYRLESTTVAELSVASELSELQYQNLMEKIKFITKSNNIKLETNVDPSLIGGFIIKIGSKIIDASLAGKLKQISLYLNAKS</sequence>
<dbReference type="PRINTS" id="PR00125">
    <property type="entry name" value="ATPASEDELTA"/>
</dbReference>
<keyword evidence="5 8" id="KW-0406">Ion transport</keyword>
<keyword evidence="9" id="KW-0934">Plastid</keyword>
<evidence type="ECO:0000256" key="7">
    <source>
        <dbReference type="ARBA" id="ARBA00023310"/>
    </source>
</evidence>
<comment type="similarity">
    <text evidence="2 8">Belongs to the ATPase delta chain family.</text>
</comment>
<keyword evidence="9" id="KW-0150">Chloroplast</keyword>
<dbReference type="EMBL" id="MF101448">
    <property type="protein sequence ID" value="ARW67630.1"/>
    <property type="molecule type" value="Genomic_DNA"/>
</dbReference>
<evidence type="ECO:0000256" key="2">
    <source>
        <dbReference type="ARBA" id="ARBA00007046"/>
    </source>
</evidence>
<evidence type="ECO:0000256" key="3">
    <source>
        <dbReference type="ARBA" id="ARBA00022448"/>
    </source>
</evidence>
<comment type="function">
    <text evidence="8">F(1)F(0) ATP synthase produces ATP from ADP in the presence of a proton or sodium gradient. F-type ATPases consist of two structural domains, F(1) containing the extramembraneous catalytic core and F(0) containing the membrane proton channel, linked together by a central stalk and a peripheral stalk. During catalysis, ATP synthesis in the catalytic domain of F(1) is coupled via a rotary mechanism of the central stalk subunits to proton translocation.</text>
</comment>
<dbReference type="SUPFAM" id="SSF47928">
    <property type="entry name" value="N-terminal domain of the delta subunit of the F1F0-ATP synthase"/>
    <property type="match status" value="1"/>
</dbReference>
<dbReference type="RefSeq" id="YP_009398444.1">
    <property type="nucleotide sequence ID" value="NC_035292.1"/>
</dbReference>
<evidence type="ECO:0000256" key="5">
    <source>
        <dbReference type="ARBA" id="ARBA00023065"/>
    </source>
</evidence>